<name>A0A9X2IPQ2_9BACI</name>
<dbReference type="Proteomes" id="UP001139179">
    <property type="component" value="Unassembled WGS sequence"/>
</dbReference>
<organism evidence="1 2">
    <name type="scientific">Halalkalibacter oceani</name>
    <dbReference type="NCBI Taxonomy" id="1653776"/>
    <lineage>
        <taxon>Bacteria</taxon>
        <taxon>Bacillati</taxon>
        <taxon>Bacillota</taxon>
        <taxon>Bacilli</taxon>
        <taxon>Bacillales</taxon>
        <taxon>Bacillaceae</taxon>
        <taxon>Halalkalibacter</taxon>
    </lineage>
</organism>
<keyword evidence="2" id="KW-1185">Reference proteome</keyword>
<accession>A0A9X2IPQ2</accession>
<dbReference type="Gene3D" id="1.10.10.10">
    <property type="entry name" value="Winged helix-like DNA-binding domain superfamily/Winged helix DNA-binding domain"/>
    <property type="match status" value="1"/>
</dbReference>
<dbReference type="InterPro" id="IPR036388">
    <property type="entry name" value="WH-like_DNA-bd_sf"/>
</dbReference>
<dbReference type="AlphaFoldDB" id="A0A9X2IPQ2"/>
<evidence type="ECO:0008006" key="3">
    <source>
        <dbReference type="Google" id="ProtNLM"/>
    </source>
</evidence>
<dbReference type="EMBL" id="JAMBOL010000033">
    <property type="protein sequence ID" value="MCM3716284.1"/>
    <property type="molecule type" value="Genomic_DNA"/>
</dbReference>
<evidence type="ECO:0000313" key="1">
    <source>
        <dbReference type="EMBL" id="MCM3716284.1"/>
    </source>
</evidence>
<gene>
    <name evidence="1" type="ORF">M3202_19760</name>
</gene>
<dbReference type="SUPFAM" id="SSF53335">
    <property type="entry name" value="S-adenosyl-L-methionine-dependent methyltransferases"/>
    <property type="match status" value="1"/>
</dbReference>
<dbReference type="RefSeq" id="WP_251224955.1">
    <property type="nucleotide sequence ID" value="NZ_JAMBOL010000033.1"/>
</dbReference>
<comment type="caution">
    <text evidence="1">The sequence shown here is derived from an EMBL/GenBank/DDBJ whole genome shotgun (WGS) entry which is preliminary data.</text>
</comment>
<dbReference type="Gene3D" id="3.40.50.150">
    <property type="entry name" value="Vaccinia Virus protein VP39"/>
    <property type="match status" value="1"/>
</dbReference>
<reference evidence="1" key="1">
    <citation type="submission" date="2022-05" db="EMBL/GenBank/DDBJ databases">
        <title>Comparative Genomics of Spacecraft Associated Microbes.</title>
        <authorList>
            <person name="Tran M.T."/>
            <person name="Wright A."/>
            <person name="Seuylemezian A."/>
            <person name="Eisen J."/>
            <person name="Coil D."/>
        </authorList>
    </citation>
    <scope>NUCLEOTIDE SEQUENCE</scope>
    <source>
        <strain evidence="1">214.1.1</strain>
    </source>
</reference>
<sequence>MQSIISYPDRGHWGDSSYRGNTSGHVIKDLIKQFYPNSQPKKFIEVFSGGGTGKDVAIELGIKNSIHLDLNTGWNALTDDIPYGSDFIFSHPPYWHIVSYQRYNNAHKDDLSLDMSYEEFISKLDRVNAKIYQSLLNGGRHAILIGDIRKKGRYYSIIKDMTWLGDLESHIIKRQHNCLSDKKCYVRNFIPIIHEHILVFKKNKVWEVQIKSTVTKSFDLREFKHITWRDLIQGALDYLGGKASLQDIYTLIEGSQKTISNNHWKEKIRQTLQLHDNFISVDRGVWKLTY</sequence>
<protein>
    <recommendedName>
        <fullName evidence="3">DNA modification methylase</fullName>
    </recommendedName>
</protein>
<proteinExistence type="predicted"/>
<dbReference type="InterPro" id="IPR029063">
    <property type="entry name" value="SAM-dependent_MTases_sf"/>
</dbReference>
<evidence type="ECO:0000313" key="2">
    <source>
        <dbReference type="Proteomes" id="UP001139179"/>
    </source>
</evidence>